<dbReference type="Proteomes" id="UP000266272">
    <property type="component" value="Unassembled WGS sequence"/>
</dbReference>
<evidence type="ECO:0000313" key="1">
    <source>
        <dbReference type="EMBL" id="RFU78568.1"/>
    </source>
</evidence>
<dbReference type="EMBL" id="PXOA01000204">
    <property type="protein sequence ID" value="RFU78568.1"/>
    <property type="molecule type" value="Genomic_DNA"/>
</dbReference>
<evidence type="ECO:0000313" key="2">
    <source>
        <dbReference type="Proteomes" id="UP000266272"/>
    </source>
</evidence>
<sequence>MDPNNPGNIYIDTENQNLRQIIQGTFHNTELPQAVVDAVPMTTYVTPHIPQLGGYIIGAPGLTADINSPPDAIFPYVITPDGVQHPVARYTKCMAESGCDQINGLVVVCDPDPGDEDVKIEPGLGKYFYTKCKKLGSGAQVNGMEVVYHGGSRIPKIPAVHGIWDGMDFLNAEGKEIKGMPKNQINGGRLRLMKRTEMGTSVGRAGEE</sequence>
<gene>
    <name evidence="1" type="ORF">TARUN_3662</name>
</gene>
<name>A0A395NRD3_TRIAR</name>
<comment type="caution">
    <text evidence="1">The sequence shown here is derived from an EMBL/GenBank/DDBJ whole genome shotgun (WGS) entry which is preliminary data.</text>
</comment>
<keyword evidence="2" id="KW-1185">Reference proteome</keyword>
<organism evidence="1 2">
    <name type="scientific">Trichoderma arundinaceum</name>
    <dbReference type="NCBI Taxonomy" id="490622"/>
    <lineage>
        <taxon>Eukaryota</taxon>
        <taxon>Fungi</taxon>
        <taxon>Dikarya</taxon>
        <taxon>Ascomycota</taxon>
        <taxon>Pezizomycotina</taxon>
        <taxon>Sordariomycetes</taxon>
        <taxon>Hypocreomycetidae</taxon>
        <taxon>Hypocreales</taxon>
        <taxon>Hypocreaceae</taxon>
        <taxon>Trichoderma</taxon>
    </lineage>
</organism>
<proteinExistence type="predicted"/>
<accession>A0A395NRD3</accession>
<protein>
    <submittedName>
        <fullName evidence="1">Uncharacterized protein</fullName>
    </submittedName>
</protein>
<dbReference type="OrthoDB" id="4875018at2759"/>
<reference evidence="1 2" key="1">
    <citation type="journal article" date="2018" name="PLoS Pathog.">
        <title>Evolution of structural diversity of trichothecenes, a family of toxins produced by plant pathogenic and entomopathogenic fungi.</title>
        <authorList>
            <person name="Proctor R.H."/>
            <person name="McCormick S.P."/>
            <person name="Kim H.S."/>
            <person name="Cardoza R.E."/>
            <person name="Stanley A.M."/>
            <person name="Lindo L."/>
            <person name="Kelly A."/>
            <person name="Brown D.W."/>
            <person name="Lee T."/>
            <person name="Vaughan M.M."/>
            <person name="Alexander N.J."/>
            <person name="Busman M."/>
            <person name="Gutierrez S."/>
        </authorList>
    </citation>
    <scope>NUCLEOTIDE SEQUENCE [LARGE SCALE GENOMIC DNA]</scope>
    <source>
        <strain evidence="1 2">IBT 40837</strain>
    </source>
</reference>
<dbReference type="AlphaFoldDB" id="A0A395NRD3"/>